<dbReference type="InterPro" id="IPR011049">
    <property type="entry name" value="Serralysin-like_metalloprot_C"/>
</dbReference>
<name>A0A8J3M6M2_9RHOB</name>
<dbReference type="Gene3D" id="2.150.10.10">
    <property type="entry name" value="Serralysin-like metalloprotease, C-terminal"/>
    <property type="match status" value="1"/>
</dbReference>
<evidence type="ECO:0000313" key="3">
    <source>
        <dbReference type="EMBL" id="GHF43783.1"/>
    </source>
</evidence>
<dbReference type="PROSITE" id="PS00330">
    <property type="entry name" value="HEMOLYSIN_CALCIUM"/>
    <property type="match status" value="2"/>
</dbReference>
<keyword evidence="2" id="KW-0964">Secreted</keyword>
<dbReference type="PANTHER" id="PTHR38340">
    <property type="entry name" value="S-LAYER PROTEIN"/>
    <property type="match status" value="1"/>
</dbReference>
<evidence type="ECO:0000256" key="1">
    <source>
        <dbReference type="ARBA" id="ARBA00004613"/>
    </source>
</evidence>
<protein>
    <recommendedName>
        <fullName evidence="5">SCP domain-containing protein</fullName>
    </recommendedName>
</protein>
<sequence length="317" mass="33571">MTFDNTQAHASDALSLTELDLYHMIMDYRATLGLDPIPLSLSLTTTAGRHAADTAYNIWQAGLTLPDGANLHSWSDAPYYNDHSQPQVMWDAPERIGTGYTDYGFEISAAGYSSITSVLAGWKSSSGHNAVIANTGAWANYDWNAIGIGVINDPSAGGIYGGRVYHVWFGRSADSAGAPAIDGTGKRDVITGTAFADTISGKGGRDLLKGAAGDDFIFGNAGRDRLIGGAGDDTLTGGKHVDVFVFAGRNWGTDRITDFDCDIVQIRGEVKTKAALAAALSESGGDVIYDHKGDGKNVIIFEDVSLAQLDLDHFILA</sequence>
<dbReference type="InterPro" id="IPR050557">
    <property type="entry name" value="RTX_toxin/Mannuronan_C5-epim"/>
</dbReference>
<dbReference type="AlphaFoldDB" id="A0A8J3M6M2"/>
<evidence type="ECO:0000256" key="2">
    <source>
        <dbReference type="ARBA" id="ARBA00022525"/>
    </source>
</evidence>
<comment type="subcellular location">
    <subcellularLocation>
        <location evidence="1">Secreted</location>
    </subcellularLocation>
</comment>
<dbReference type="Pfam" id="PF00353">
    <property type="entry name" value="HemolysinCabind"/>
    <property type="match status" value="2"/>
</dbReference>
<dbReference type="PANTHER" id="PTHR38340:SF1">
    <property type="entry name" value="S-LAYER PROTEIN"/>
    <property type="match status" value="1"/>
</dbReference>
<dbReference type="InterPro" id="IPR001343">
    <property type="entry name" value="Hemolysn_Ca-bd"/>
</dbReference>
<dbReference type="RefSeq" id="WP_189679369.1">
    <property type="nucleotide sequence ID" value="NZ_BNCJ01000002.1"/>
</dbReference>
<dbReference type="GO" id="GO:0005509">
    <property type="term" value="F:calcium ion binding"/>
    <property type="evidence" value="ECO:0007669"/>
    <property type="project" value="InterPro"/>
</dbReference>
<dbReference type="PRINTS" id="PR00313">
    <property type="entry name" value="CABNDNGRPT"/>
</dbReference>
<organism evidence="3 4">
    <name type="scientific">Seohaeicola zhoushanensis</name>
    <dbReference type="NCBI Taxonomy" id="1569283"/>
    <lineage>
        <taxon>Bacteria</taxon>
        <taxon>Pseudomonadati</taxon>
        <taxon>Pseudomonadota</taxon>
        <taxon>Alphaproteobacteria</taxon>
        <taxon>Rhodobacterales</taxon>
        <taxon>Roseobacteraceae</taxon>
        <taxon>Seohaeicola</taxon>
    </lineage>
</organism>
<dbReference type="SUPFAM" id="SSF51120">
    <property type="entry name" value="beta-Roll"/>
    <property type="match status" value="1"/>
</dbReference>
<evidence type="ECO:0000313" key="4">
    <source>
        <dbReference type="Proteomes" id="UP000626220"/>
    </source>
</evidence>
<gene>
    <name evidence="3" type="ORF">GCM10017056_14610</name>
</gene>
<proteinExistence type="predicted"/>
<evidence type="ECO:0008006" key="5">
    <source>
        <dbReference type="Google" id="ProtNLM"/>
    </source>
</evidence>
<reference evidence="3" key="1">
    <citation type="journal article" date="2014" name="Int. J. Syst. Evol. Microbiol.">
        <title>Complete genome sequence of Corynebacterium casei LMG S-19264T (=DSM 44701T), isolated from a smear-ripened cheese.</title>
        <authorList>
            <consortium name="US DOE Joint Genome Institute (JGI-PGF)"/>
            <person name="Walter F."/>
            <person name="Albersmeier A."/>
            <person name="Kalinowski J."/>
            <person name="Ruckert C."/>
        </authorList>
    </citation>
    <scope>NUCLEOTIDE SEQUENCE</scope>
    <source>
        <strain evidence="3">KCTC 42650</strain>
    </source>
</reference>
<dbReference type="EMBL" id="BNCJ01000002">
    <property type="protein sequence ID" value="GHF43783.1"/>
    <property type="molecule type" value="Genomic_DNA"/>
</dbReference>
<dbReference type="Gene3D" id="3.40.33.10">
    <property type="entry name" value="CAP"/>
    <property type="match status" value="1"/>
</dbReference>
<dbReference type="InterPro" id="IPR018511">
    <property type="entry name" value="Hemolysin-typ_Ca-bd_CS"/>
</dbReference>
<dbReference type="Proteomes" id="UP000626220">
    <property type="component" value="Unassembled WGS sequence"/>
</dbReference>
<comment type="caution">
    <text evidence="3">The sequence shown here is derived from an EMBL/GenBank/DDBJ whole genome shotgun (WGS) entry which is preliminary data.</text>
</comment>
<dbReference type="InterPro" id="IPR035940">
    <property type="entry name" value="CAP_sf"/>
</dbReference>
<dbReference type="GO" id="GO:0005576">
    <property type="term" value="C:extracellular region"/>
    <property type="evidence" value="ECO:0007669"/>
    <property type="project" value="UniProtKB-SubCell"/>
</dbReference>
<reference evidence="3" key="2">
    <citation type="submission" date="2020-09" db="EMBL/GenBank/DDBJ databases">
        <authorList>
            <person name="Sun Q."/>
            <person name="Kim S."/>
        </authorList>
    </citation>
    <scope>NUCLEOTIDE SEQUENCE</scope>
    <source>
        <strain evidence="3">KCTC 42650</strain>
    </source>
</reference>
<keyword evidence="4" id="KW-1185">Reference proteome</keyword>
<accession>A0A8J3M6M2</accession>